<accession>A0AAE0Z963</accession>
<comment type="caution">
    <text evidence="1">The sequence shown here is derived from an EMBL/GenBank/DDBJ whole genome shotgun (WGS) entry which is preliminary data.</text>
</comment>
<evidence type="ECO:0000313" key="1">
    <source>
        <dbReference type="EMBL" id="KAK3765173.1"/>
    </source>
</evidence>
<sequence>MQPALPLGFNGVYCIPMANAYDGWCLGNSLTDGWNVFKLLHIPRHPGESNMERITINNWSLPFKRKHRCPIPNRGFSSSGHDESLPASILAASIHVGFIRVPVENPY</sequence>
<dbReference type="Proteomes" id="UP001283361">
    <property type="component" value="Unassembled WGS sequence"/>
</dbReference>
<name>A0AAE0Z963_9GAST</name>
<dbReference type="EMBL" id="JAWDGP010004338">
    <property type="protein sequence ID" value="KAK3765173.1"/>
    <property type="molecule type" value="Genomic_DNA"/>
</dbReference>
<evidence type="ECO:0000313" key="2">
    <source>
        <dbReference type="Proteomes" id="UP001283361"/>
    </source>
</evidence>
<reference evidence="1" key="1">
    <citation type="journal article" date="2023" name="G3 (Bethesda)">
        <title>A reference genome for the long-term kleptoplast-retaining sea slug Elysia crispata morphotype clarki.</title>
        <authorList>
            <person name="Eastman K.E."/>
            <person name="Pendleton A.L."/>
            <person name="Shaikh M.A."/>
            <person name="Suttiyut T."/>
            <person name="Ogas R."/>
            <person name="Tomko P."/>
            <person name="Gavelis G."/>
            <person name="Widhalm J.R."/>
            <person name="Wisecaver J.H."/>
        </authorList>
    </citation>
    <scope>NUCLEOTIDE SEQUENCE</scope>
    <source>
        <strain evidence="1">ECLA1</strain>
    </source>
</reference>
<gene>
    <name evidence="1" type="ORF">RRG08_017056</name>
</gene>
<proteinExistence type="predicted"/>
<keyword evidence="2" id="KW-1185">Reference proteome</keyword>
<protein>
    <submittedName>
        <fullName evidence="1">Uncharacterized protein</fullName>
    </submittedName>
</protein>
<organism evidence="1 2">
    <name type="scientific">Elysia crispata</name>
    <name type="common">lettuce slug</name>
    <dbReference type="NCBI Taxonomy" id="231223"/>
    <lineage>
        <taxon>Eukaryota</taxon>
        <taxon>Metazoa</taxon>
        <taxon>Spiralia</taxon>
        <taxon>Lophotrochozoa</taxon>
        <taxon>Mollusca</taxon>
        <taxon>Gastropoda</taxon>
        <taxon>Heterobranchia</taxon>
        <taxon>Euthyneura</taxon>
        <taxon>Panpulmonata</taxon>
        <taxon>Sacoglossa</taxon>
        <taxon>Placobranchoidea</taxon>
        <taxon>Plakobranchidae</taxon>
        <taxon>Elysia</taxon>
    </lineage>
</organism>
<dbReference type="AlphaFoldDB" id="A0AAE0Z963"/>